<proteinExistence type="predicted"/>
<dbReference type="OrthoDB" id="4521980at2759"/>
<accession>A0A4Z1F549</accession>
<dbReference type="Proteomes" id="UP000297777">
    <property type="component" value="Unassembled WGS sequence"/>
</dbReference>
<dbReference type="AlphaFoldDB" id="A0A4Z1F549"/>
<evidence type="ECO:0000313" key="1">
    <source>
        <dbReference type="EMBL" id="TGO17953.1"/>
    </source>
</evidence>
<evidence type="ECO:0000313" key="2">
    <source>
        <dbReference type="Proteomes" id="UP000297777"/>
    </source>
</evidence>
<dbReference type="EMBL" id="PQXH01000013">
    <property type="protein sequence ID" value="TGO17953.1"/>
    <property type="molecule type" value="Genomic_DNA"/>
</dbReference>
<name>A0A4Z1F549_9HELO</name>
<comment type="caution">
    <text evidence="1">The sequence shown here is derived from an EMBL/GenBank/DDBJ whole genome shotgun (WGS) entry which is preliminary data.</text>
</comment>
<protein>
    <submittedName>
        <fullName evidence="1">Uncharacterized protein</fullName>
    </submittedName>
</protein>
<reference evidence="1 2" key="1">
    <citation type="submission" date="2017-12" db="EMBL/GenBank/DDBJ databases">
        <title>Comparative genomics of Botrytis spp.</title>
        <authorList>
            <person name="Valero-Jimenez C.A."/>
            <person name="Tapia P."/>
            <person name="Veloso J."/>
            <person name="Silva-Moreno E."/>
            <person name="Staats M."/>
            <person name="Valdes J.H."/>
            <person name="Van Kan J.A.L."/>
        </authorList>
    </citation>
    <scope>NUCLEOTIDE SEQUENCE [LARGE SCALE GENOMIC DNA]</scope>
    <source>
        <strain evidence="1 2">Bt9001</strain>
    </source>
</reference>
<sequence length="136" mass="15771">MKPSKQNTQVMEDPATSPWNIHISSSDLNKLKAGFEAPDMDHRWEITAKDADEHGIIYVHISRSWTEEDHFILAVKTSDEDGADIVSITWDQNEGEIRREEEYAKKEVVVICRMTLKCEFEALPFYDRKVLWSSGR</sequence>
<keyword evidence="2" id="KW-1185">Reference proteome</keyword>
<organism evidence="1 2">
    <name type="scientific">Botrytis tulipae</name>
    <dbReference type="NCBI Taxonomy" id="87230"/>
    <lineage>
        <taxon>Eukaryota</taxon>
        <taxon>Fungi</taxon>
        <taxon>Dikarya</taxon>
        <taxon>Ascomycota</taxon>
        <taxon>Pezizomycotina</taxon>
        <taxon>Leotiomycetes</taxon>
        <taxon>Helotiales</taxon>
        <taxon>Sclerotiniaceae</taxon>
        <taxon>Botrytis</taxon>
    </lineage>
</organism>
<gene>
    <name evidence="1" type="ORF">BTUL_0013g00260</name>
</gene>